<organism evidence="2 3">
    <name type="scientific">Dentiscutata erythropus</name>
    <dbReference type="NCBI Taxonomy" id="1348616"/>
    <lineage>
        <taxon>Eukaryota</taxon>
        <taxon>Fungi</taxon>
        <taxon>Fungi incertae sedis</taxon>
        <taxon>Mucoromycota</taxon>
        <taxon>Glomeromycotina</taxon>
        <taxon>Glomeromycetes</taxon>
        <taxon>Diversisporales</taxon>
        <taxon>Gigasporaceae</taxon>
        <taxon>Dentiscutata</taxon>
    </lineage>
</organism>
<name>A0A9N9D3M5_9GLOM</name>
<protein>
    <submittedName>
        <fullName evidence="2">8800_t:CDS:1</fullName>
    </submittedName>
</protein>
<comment type="caution">
    <text evidence="2">The sequence shown here is derived from an EMBL/GenBank/DDBJ whole genome shotgun (WGS) entry which is preliminary data.</text>
</comment>
<accession>A0A9N9D3M5</accession>
<keyword evidence="1" id="KW-0472">Membrane</keyword>
<dbReference type="Proteomes" id="UP000789405">
    <property type="component" value="Unassembled WGS sequence"/>
</dbReference>
<sequence length="542" mass="59835">MFIGKEDADFNENKKWVTAEKKFRRYSMSAKEKFIRLCLELLTAAVGISPLVLLYTATYLRWRVAHSFRISELYAYLSQSIGPSKLKLNKIAWITAIVMVVLGGAVSALHNTAFTIHKGQLVTNVFAHAKVISANGGLGLIPLINCSSYSIGNLVRKLNTCPFELTPEGYLANSQVANNTGMSEYGGMVFSDQQPVPTITEIMNGTANANATYSNVPLFDYSVNCSVESDSTFNQTIKRALTEINSGNNDDLSIFNVVANDTELPGNSTVYRENSFSYPVVSLSSSRIVGMAKVVSPVNTNITGIPALLYFSNHQSGDLFSHKNVTVTNITTVMPNKGQLEIADFNIPSLHQLTMGTSQLYWSPFLTYLGNNTNGKFSLEFLAMQIKSLLRKGHYLANAGFGSTEPIEGTITTNVNQFNDIKLIRLVLIIQSLIHLISIIIAILSFYTTIIETEIYSASTWWSFGAYAVNKPVDGCTGIMSKEHRNRILALRETMEGHLQMTFPTDGNIPSENLDNMNIRDLRCDLPGTELPDFMAIEKGLI</sequence>
<keyword evidence="3" id="KW-1185">Reference proteome</keyword>
<gene>
    <name evidence="2" type="ORF">DERYTH_LOCUS8686</name>
</gene>
<keyword evidence="1" id="KW-1133">Transmembrane helix</keyword>
<dbReference type="AlphaFoldDB" id="A0A9N9D3M5"/>
<keyword evidence="1" id="KW-0812">Transmembrane</keyword>
<feature type="transmembrane region" description="Helical" evidence="1">
    <location>
        <begin position="91"/>
        <end position="109"/>
    </location>
</feature>
<evidence type="ECO:0000256" key="1">
    <source>
        <dbReference type="SAM" id="Phobius"/>
    </source>
</evidence>
<proteinExistence type="predicted"/>
<dbReference type="OrthoDB" id="2382993at2759"/>
<evidence type="ECO:0000313" key="2">
    <source>
        <dbReference type="EMBL" id="CAG8621966.1"/>
    </source>
</evidence>
<dbReference type="EMBL" id="CAJVPY010004531">
    <property type="protein sequence ID" value="CAG8621966.1"/>
    <property type="molecule type" value="Genomic_DNA"/>
</dbReference>
<reference evidence="2" key="1">
    <citation type="submission" date="2021-06" db="EMBL/GenBank/DDBJ databases">
        <authorList>
            <person name="Kallberg Y."/>
            <person name="Tangrot J."/>
            <person name="Rosling A."/>
        </authorList>
    </citation>
    <scope>NUCLEOTIDE SEQUENCE</scope>
    <source>
        <strain evidence="2">MA453B</strain>
    </source>
</reference>
<evidence type="ECO:0000313" key="3">
    <source>
        <dbReference type="Proteomes" id="UP000789405"/>
    </source>
</evidence>
<feature type="transmembrane region" description="Helical" evidence="1">
    <location>
        <begin position="426"/>
        <end position="447"/>
    </location>
</feature>
<feature type="transmembrane region" description="Helical" evidence="1">
    <location>
        <begin position="34"/>
        <end position="57"/>
    </location>
</feature>